<evidence type="ECO:0000256" key="1">
    <source>
        <dbReference type="SAM" id="Phobius"/>
    </source>
</evidence>
<dbReference type="Proteomes" id="UP000214646">
    <property type="component" value="Unassembled WGS sequence"/>
</dbReference>
<protein>
    <submittedName>
        <fullName evidence="2">Uncharacterized protein</fullName>
    </submittedName>
</protein>
<dbReference type="EMBL" id="NIDE01000020">
    <property type="protein sequence ID" value="OWK34344.1"/>
    <property type="molecule type" value="Genomic_DNA"/>
</dbReference>
<proteinExistence type="predicted"/>
<organism evidence="2 3">
    <name type="scientific">Fimbriiglobus ruber</name>
    <dbReference type="NCBI Taxonomy" id="1908690"/>
    <lineage>
        <taxon>Bacteria</taxon>
        <taxon>Pseudomonadati</taxon>
        <taxon>Planctomycetota</taxon>
        <taxon>Planctomycetia</taxon>
        <taxon>Gemmatales</taxon>
        <taxon>Gemmataceae</taxon>
        <taxon>Fimbriiglobus</taxon>
    </lineage>
</organism>
<reference evidence="3" key="1">
    <citation type="submission" date="2017-06" db="EMBL/GenBank/DDBJ databases">
        <title>Genome analysis of Fimbriiglobus ruber SP5, the first member of the order Planctomycetales with confirmed chitinolytic capability.</title>
        <authorList>
            <person name="Ravin N.V."/>
            <person name="Rakitin A.L."/>
            <person name="Ivanova A.A."/>
            <person name="Beletsky A.V."/>
            <person name="Kulichevskaya I.S."/>
            <person name="Mardanov A.V."/>
            <person name="Dedysh S.N."/>
        </authorList>
    </citation>
    <scope>NUCLEOTIDE SEQUENCE [LARGE SCALE GENOMIC DNA]</scope>
    <source>
        <strain evidence="3">SP5</strain>
    </source>
</reference>
<dbReference type="RefSeq" id="WP_161968121.1">
    <property type="nucleotide sequence ID" value="NZ_NIDE01000020.1"/>
</dbReference>
<keyword evidence="1" id="KW-0812">Transmembrane</keyword>
<evidence type="ECO:0000313" key="2">
    <source>
        <dbReference type="EMBL" id="OWK34344.1"/>
    </source>
</evidence>
<keyword evidence="1" id="KW-0472">Membrane</keyword>
<keyword evidence="1" id="KW-1133">Transmembrane helix</keyword>
<gene>
    <name evidence="2" type="ORF">FRUB_10315</name>
</gene>
<sequence length="46" mass="4867">MADKPNDQGDVATGCIVAVFYLCLMAIMVAGTYRLCAWLVSIGGNN</sequence>
<name>A0A225D3X8_9BACT</name>
<dbReference type="AlphaFoldDB" id="A0A225D3X8"/>
<keyword evidence="3" id="KW-1185">Reference proteome</keyword>
<feature type="transmembrane region" description="Helical" evidence="1">
    <location>
        <begin position="12"/>
        <end position="33"/>
    </location>
</feature>
<comment type="caution">
    <text evidence="2">The sequence shown here is derived from an EMBL/GenBank/DDBJ whole genome shotgun (WGS) entry which is preliminary data.</text>
</comment>
<evidence type="ECO:0000313" key="3">
    <source>
        <dbReference type="Proteomes" id="UP000214646"/>
    </source>
</evidence>
<accession>A0A225D3X8</accession>